<dbReference type="InterPro" id="IPR001610">
    <property type="entry name" value="PAC"/>
</dbReference>
<organism evidence="9 10">
    <name type="scientific">Sungkyunkwania multivorans</name>
    <dbReference type="NCBI Taxonomy" id="1173618"/>
    <lineage>
        <taxon>Bacteria</taxon>
        <taxon>Pseudomonadati</taxon>
        <taxon>Bacteroidota</taxon>
        <taxon>Flavobacteriia</taxon>
        <taxon>Flavobacteriales</taxon>
        <taxon>Flavobacteriaceae</taxon>
        <taxon>Sungkyunkwania</taxon>
    </lineage>
</organism>
<dbReference type="PROSITE" id="PS50109">
    <property type="entry name" value="HIS_KIN"/>
    <property type="match status" value="1"/>
</dbReference>
<dbReference type="EMBL" id="JBHTJH010000002">
    <property type="protein sequence ID" value="MFD0860865.1"/>
    <property type="molecule type" value="Genomic_DNA"/>
</dbReference>
<keyword evidence="4" id="KW-0808">Transferase</keyword>
<keyword evidence="3" id="KW-0597">Phosphoprotein</keyword>
<dbReference type="InterPro" id="IPR052162">
    <property type="entry name" value="Sensor_kinase/Photoreceptor"/>
</dbReference>
<dbReference type="CDD" id="cd00130">
    <property type="entry name" value="PAS"/>
    <property type="match status" value="1"/>
</dbReference>
<evidence type="ECO:0000256" key="3">
    <source>
        <dbReference type="ARBA" id="ARBA00022553"/>
    </source>
</evidence>
<feature type="domain" description="Histidine kinase" evidence="6">
    <location>
        <begin position="281"/>
        <end position="490"/>
    </location>
</feature>
<dbReference type="SMART" id="SM00387">
    <property type="entry name" value="HATPase_c"/>
    <property type="match status" value="1"/>
</dbReference>
<dbReference type="Pfam" id="PF02518">
    <property type="entry name" value="HATPase_c"/>
    <property type="match status" value="1"/>
</dbReference>
<dbReference type="Gene3D" id="3.30.565.10">
    <property type="entry name" value="Histidine kinase-like ATPase, C-terminal domain"/>
    <property type="match status" value="1"/>
</dbReference>
<dbReference type="NCBIfam" id="TIGR00229">
    <property type="entry name" value="sensory_box"/>
    <property type="match status" value="1"/>
</dbReference>
<dbReference type="CDD" id="cd00075">
    <property type="entry name" value="HATPase"/>
    <property type="match status" value="1"/>
</dbReference>
<evidence type="ECO:0000259" key="6">
    <source>
        <dbReference type="PROSITE" id="PS50109"/>
    </source>
</evidence>
<dbReference type="SUPFAM" id="SSF55874">
    <property type="entry name" value="ATPase domain of HSP90 chaperone/DNA topoisomerase II/histidine kinase"/>
    <property type="match status" value="1"/>
</dbReference>
<dbReference type="EC" id="2.7.13.3" evidence="2"/>
<evidence type="ECO:0000256" key="4">
    <source>
        <dbReference type="ARBA" id="ARBA00022679"/>
    </source>
</evidence>
<proteinExistence type="predicted"/>
<protein>
    <recommendedName>
        <fullName evidence="2">histidine kinase</fullName>
        <ecNumber evidence="2">2.7.13.3</ecNumber>
    </recommendedName>
</protein>
<dbReference type="InterPro" id="IPR000014">
    <property type="entry name" value="PAS"/>
</dbReference>
<dbReference type="InterPro" id="IPR013655">
    <property type="entry name" value="PAS_fold_3"/>
</dbReference>
<dbReference type="SMART" id="SM00086">
    <property type="entry name" value="PAC"/>
    <property type="match status" value="2"/>
</dbReference>
<dbReference type="InterPro" id="IPR035965">
    <property type="entry name" value="PAS-like_dom_sf"/>
</dbReference>
<dbReference type="SUPFAM" id="SSF55785">
    <property type="entry name" value="PYP-like sensor domain (PAS domain)"/>
    <property type="match status" value="2"/>
</dbReference>
<comment type="catalytic activity">
    <reaction evidence="1">
        <text>ATP + protein L-histidine = ADP + protein N-phospho-L-histidine.</text>
        <dbReference type="EC" id="2.7.13.3"/>
    </reaction>
</comment>
<dbReference type="PROSITE" id="PS50113">
    <property type="entry name" value="PAC"/>
    <property type="match status" value="2"/>
</dbReference>
<dbReference type="Gene3D" id="3.30.450.20">
    <property type="entry name" value="PAS domain"/>
    <property type="match status" value="2"/>
</dbReference>
<keyword evidence="5" id="KW-0418">Kinase</keyword>
<dbReference type="InterPro" id="IPR003594">
    <property type="entry name" value="HATPase_dom"/>
</dbReference>
<dbReference type="PANTHER" id="PTHR43304:SF1">
    <property type="entry name" value="PAC DOMAIN-CONTAINING PROTEIN"/>
    <property type="match status" value="1"/>
</dbReference>
<gene>
    <name evidence="9" type="ORF">ACFQ1M_01485</name>
</gene>
<sequence>MPQEILQKLSQQVDGFFYQFQYSEETNLKKFIFVSEGSQNVYEATPTELTASPDLIFERVYRKDKSLVYAAISTSLSKLQSWELDFRAILPEKGLRWLKGNGKPEKQTDGSVIWYGYINDITERKHTESALLENKQRLEFALQGSEEGVWDWNLKTNHVFYSEQSIKILGLENASLLNKAEEWDERVHPEDRASYFEDIQRHFAGETDFYVNEHRVLCDDGAYKWILDRGKVIARDKQGNPMRVIGTHADITWKKEKELALENTLDIVGQQNGRLLNFAHIVSHNLKNHAGNFKMLLDLLEETDSHSEKEEITSYLKTTSDSLTETIEHLTEIVSIQTNARGQKESLQLKTFVKGALNTLSGEIAHRQATIVDEVDDEAFVNYLPAYLDSILLNLLSNALKYSDTSRKPVINIRTSLDQEKVSLQIRDNGIGIDLEKYGDRLFGMYQTFHGNENAVGIGLFITKNQVEAMGGNIELESTPNRGTTFTIHF</sequence>
<evidence type="ECO:0000313" key="9">
    <source>
        <dbReference type="EMBL" id="MFD0860865.1"/>
    </source>
</evidence>
<evidence type="ECO:0000259" key="7">
    <source>
        <dbReference type="PROSITE" id="PS50112"/>
    </source>
</evidence>
<evidence type="ECO:0000313" key="10">
    <source>
        <dbReference type="Proteomes" id="UP001596978"/>
    </source>
</evidence>
<evidence type="ECO:0000256" key="2">
    <source>
        <dbReference type="ARBA" id="ARBA00012438"/>
    </source>
</evidence>
<dbReference type="PROSITE" id="PS50112">
    <property type="entry name" value="PAS"/>
    <property type="match status" value="1"/>
</dbReference>
<evidence type="ECO:0000259" key="8">
    <source>
        <dbReference type="PROSITE" id="PS50113"/>
    </source>
</evidence>
<dbReference type="RefSeq" id="WP_386402799.1">
    <property type="nucleotide sequence ID" value="NZ_JBHTJH010000002.1"/>
</dbReference>
<name>A0ABW3CUJ8_9FLAO</name>
<dbReference type="PRINTS" id="PR00344">
    <property type="entry name" value="BCTRLSENSOR"/>
</dbReference>
<dbReference type="InterPro" id="IPR005467">
    <property type="entry name" value="His_kinase_dom"/>
</dbReference>
<feature type="domain" description="PAC" evidence="8">
    <location>
        <begin position="210"/>
        <end position="263"/>
    </location>
</feature>
<evidence type="ECO:0000256" key="1">
    <source>
        <dbReference type="ARBA" id="ARBA00000085"/>
    </source>
</evidence>
<dbReference type="PANTHER" id="PTHR43304">
    <property type="entry name" value="PHYTOCHROME-LIKE PROTEIN CPH1"/>
    <property type="match status" value="1"/>
</dbReference>
<comment type="caution">
    <text evidence="9">The sequence shown here is derived from an EMBL/GenBank/DDBJ whole genome shotgun (WGS) entry which is preliminary data.</text>
</comment>
<dbReference type="Pfam" id="PF08447">
    <property type="entry name" value="PAS_3"/>
    <property type="match status" value="2"/>
</dbReference>
<accession>A0ABW3CUJ8</accession>
<dbReference type="InterPro" id="IPR000700">
    <property type="entry name" value="PAS-assoc_C"/>
</dbReference>
<feature type="domain" description="PAS" evidence="7">
    <location>
        <begin position="134"/>
        <end position="206"/>
    </location>
</feature>
<reference evidence="10" key="1">
    <citation type="journal article" date="2019" name="Int. J. Syst. Evol. Microbiol.">
        <title>The Global Catalogue of Microorganisms (GCM) 10K type strain sequencing project: providing services to taxonomists for standard genome sequencing and annotation.</title>
        <authorList>
            <consortium name="The Broad Institute Genomics Platform"/>
            <consortium name="The Broad Institute Genome Sequencing Center for Infectious Disease"/>
            <person name="Wu L."/>
            <person name="Ma J."/>
        </authorList>
    </citation>
    <scope>NUCLEOTIDE SEQUENCE [LARGE SCALE GENOMIC DNA]</scope>
    <source>
        <strain evidence="10">CCUG 62952</strain>
    </source>
</reference>
<keyword evidence="10" id="KW-1185">Reference proteome</keyword>
<feature type="domain" description="PAC" evidence="8">
    <location>
        <begin position="82"/>
        <end position="133"/>
    </location>
</feature>
<evidence type="ECO:0000256" key="5">
    <source>
        <dbReference type="ARBA" id="ARBA00022777"/>
    </source>
</evidence>
<dbReference type="Proteomes" id="UP001596978">
    <property type="component" value="Unassembled WGS sequence"/>
</dbReference>
<dbReference type="InterPro" id="IPR004358">
    <property type="entry name" value="Sig_transdc_His_kin-like_C"/>
</dbReference>
<dbReference type="SMART" id="SM00091">
    <property type="entry name" value="PAS"/>
    <property type="match status" value="1"/>
</dbReference>
<dbReference type="InterPro" id="IPR036890">
    <property type="entry name" value="HATPase_C_sf"/>
</dbReference>